<evidence type="ECO:0000313" key="1">
    <source>
        <dbReference type="EMBL" id="OZI28880.1"/>
    </source>
</evidence>
<proteinExistence type="predicted"/>
<name>A0A261RWB9_9BORD</name>
<dbReference type="AlphaFoldDB" id="A0A261RWB9"/>
<sequence>MYHVRHRKPLFTEADAEAMIKAALEETPPPGAYVIADRLHMHERTLTRRYPEYMALLREKGREYRERKRLERMQEALDFIEQTAPKLRAEGKPVTLARLAKLHSGISFPTDAFKFAFEEFSEREEIRARPNT</sequence>
<organism evidence="1 2">
    <name type="scientific">Bordetella genomosp. 1</name>
    <dbReference type="NCBI Taxonomy" id="1395607"/>
    <lineage>
        <taxon>Bacteria</taxon>
        <taxon>Pseudomonadati</taxon>
        <taxon>Pseudomonadota</taxon>
        <taxon>Betaproteobacteria</taxon>
        <taxon>Burkholderiales</taxon>
        <taxon>Alcaligenaceae</taxon>
        <taxon>Bordetella</taxon>
    </lineage>
</organism>
<protein>
    <recommendedName>
        <fullName evidence="3">Transposase</fullName>
    </recommendedName>
</protein>
<evidence type="ECO:0000313" key="2">
    <source>
        <dbReference type="Proteomes" id="UP000217005"/>
    </source>
</evidence>
<gene>
    <name evidence="1" type="ORF">CEG14_23415</name>
</gene>
<dbReference type="Proteomes" id="UP000217005">
    <property type="component" value="Unassembled WGS sequence"/>
</dbReference>
<reference evidence="1 2" key="1">
    <citation type="submission" date="2017-05" db="EMBL/GenBank/DDBJ databases">
        <title>Complete and WGS of Bordetella genogroups.</title>
        <authorList>
            <person name="Spilker T."/>
            <person name="LiPuma J."/>
        </authorList>
    </citation>
    <scope>NUCLEOTIDE SEQUENCE [LARGE SCALE GENOMIC DNA]</scope>
    <source>
        <strain evidence="1 2">AU17610</strain>
    </source>
</reference>
<evidence type="ECO:0008006" key="3">
    <source>
        <dbReference type="Google" id="ProtNLM"/>
    </source>
</evidence>
<comment type="caution">
    <text evidence="1">The sequence shown here is derived from an EMBL/GenBank/DDBJ whole genome shotgun (WGS) entry which is preliminary data.</text>
</comment>
<accession>A0A261RWB9</accession>
<dbReference type="EMBL" id="NEVL01000006">
    <property type="protein sequence ID" value="OZI28880.1"/>
    <property type="molecule type" value="Genomic_DNA"/>
</dbReference>